<keyword evidence="3" id="KW-1185">Reference proteome</keyword>
<dbReference type="PANTHER" id="PTHR40761">
    <property type="entry name" value="CONSERVED INTEGRAL MEMBRANE ALANINE VALINE AND LEUCINE RICH PROTEIN-RELATED"/>
    <property type="match status" value="1"/>
</dbReference>
<proteinExistence type="predicted"/>
<keyword evidence="1" id="KW-0472">Membrane</keyword>
<feature type="transmembrane region" description="Helical" evidence="1">
    <location>
        <begin position="191"/>
        <end position="208"/>
    </location>
</feature>
<dbReference type="PANTHER" id="PTHR40761:SF1">
    <property type="entry name" value="CONSERVED INTEGRAL MEMBRANE ALANINE VALINE AND LEUCINE RICH PROTEIN-RELATED"/>
    <property type="match status" value="1"/>
</dbReference>
<evidence type="ECO:0000313" key="3">
    <source>
        <dbReference type="Proteomes" id="UP000305906"/>
    </source>
</evidence>
<organism evidence="2 3">
    <name type="scientific">Streptomyces montanus</name>
    <dbReference type="NCBI Taxonomy" id="2580423"/>
    <lineage>
        <taxon>Bacteria</taxon>
        <taxon>Bacillati</taxon>
        <taxon>Actinomycetota</taxon>
        <taxon>Actinomycetes</taxon>
        <taxon>Kitasatosporales</taxon>
        <taxon>Streptomycetaceae</taxon>
        <taxon>Streptomyces</taxon>
    </lineage>
</organism>
<accession>A0A5R9FY32</accession>
<dbReference type="EMBL" id="VBZC01000014">
    <property type="protein sequence ID" value="TLS45404.1"/>
    <property type="molecule type" value="Genomic_DNA"/>
</dbReference>
<gene>
    <name evidence="2" type="ORF">FE633_15175</name>
</gene>
<comment type="caution">
    <text evidence="2">The sequence shown here is derived from an EMBL/GenBank/DDBJ whole genome shotgun (WGS) entry which is preliminary data.</text>
</comment>
<reference evidence="2 3" key="1">
    <citation type="submission" date="2019-05" db="EMBL/GenBank/DDBJ databases">
        <title>Streptomyces sp. NEAU-C151, a novel actinomycete isolated from soil.</title>
        <authorList>
            <person name="Han L."/>
            <person name="Jiang H."/>
        </authorList>
    </citation>
    <scope>NUCLEOTIDE SEQUENCE [LARGE SCALE GENOMIC DNA]</scope>
    <source>
        <strain evidence="2 3">NEAU-C151</strain>
    </source>
</reference>
<evidence type="ECO:0008006" key="4">
    <source>
        <dbReference type="Google" id="ProtNLM"/>
    </source>
</evidence>
<evidence type="ECO:0000256" key="1">
    <source>
        <dbReference type="SAM" id="Phobius"/>
    </source>
</evidence>
<dbReference type="RefSeq" id="WP_138045654.1">
    <property type="nucleotide sequence ID" value="NZ_VBZC01000014.1"/>
</dbReference>
<evidence type="ECO:0000313" key="2">
    <source>
        <dbReference type="EMBL" id="TLS45404.1"/>
    </source>
</evidence>
<feature type="transmembrane region" description="Helical" evidence="1">
    <location>
        <begin position="220"/>
        <end position="240"/>
    </location>
</feature>
<protein>
    <recommendedName>
        <fullName evidence="4">DMT family transporter</fullName>
    </recommendedName>
</protein>
<feature type="transmembrane region" description="Helical" evidence="1">
    <location>
        <begin position="69"/>
        <end position="91"/>
    </location>
</feature>
<dbReference type="AlphaFoldDB" id="A0A5R9FY32"/>
<keyword evidence="1" id="KW-0812">Transmembrane</keyword>
<feature type="transmembrane region" description="Helical" evidence="1">
    <location>
        <begin position="159"/>
        <end position="179"/>
    </location>
</feature>
<dbReference type="Proteomes" id="UP000305906">
    <property type="component" value="Unassembled WGS sequence"/>
</dbReference>
<feature type="transmembrane region" description="Helical" evidence="1">
    <location>
        <begin position="246"/>
        <end position="266"/>
    </location>
</feature>
<keyword evidence="1" id="KW-1133">Transmembrane helix</keyword>
<name>A0A5R9FY32_9ACTN</name>
<feature type="transmembrane region" description="Helical" evidence="1">
    <location>
        <begin position="129"/>
        <end position="147"/>
    </location>
</feature>
<feature type="transmembrane region" description="Helical" evidence="1">
    <location>
        <begin position="98"/>
        <end position="117"/>
    </location>
</feature>
<sequence>MALGLLLALCASVCMGTATVFQALGARAVTAGGPGAAVRATWQWPFLVGIGLDTLGFGAELLSLRSVPLFLVEAAVAGSLAVTAVVAAGVLHIRLRQVEWGAVGGVCCGLVLMAIAAGREASGDGDDTMRLAVLTGSVGLALVGWAVSARADGVRHRAAVLGGMAGASFGLVAIAARLLPGFTVPGILIEPAAYAVVISGISGYLLLIDALQSGSVTGATAAMVIGQTVWPAVFGIVWLGDSTRHGLAPLAAAGFAISITGALALARFGEAEQAAT</sequence>